<keyword evidence="4" id="KW-1185">Reference proteome</keyword>
<evidence type="ECO:0000313" key="1">
    <source>
        <dbReference type="EMBL" id="TCV87307.1"/>
    </source>
</evidence>
<dbReference type="RefSeq" id="WP_132966856.1">
    <property type="nucleotide sequence ID" value="NZ_LEKL01000066.1"/>
</dbReference>
<protein>
    <submittedName>
        <fullName evidence="1">Capsular polysaccharide export protein</fullName>
    </submittedName>
    <submittedName>
        <fullName evidence="2">Capsule biosynthesis protein</fullName>
    </submittedName>
</protein>
<gene>
    <name evidence="1" type="ORF">EDC16_105226</name>
    <name evidence="2" type="ORF">FHQ21_09810</name>
</gene>
<dbReference type="InterPro" id="IPR007833">
    <property type="entry name" value="Capsule_polysaccharide_synth"/>
</dbReference>
<sequence length="410" mass="48142">MLSHNLDDLITSAERILLLQGPIGHFFQNFAQWLQSQGKTVYKINFNAGDEYFYPNTLENTFAYRDSLEQFSGYLTRFCREHQIDALVCFGDNRHYHKIAKKIATASKLSFWVFEEGYFRPDYITLEKDGVNAFSTIPHEADFFIHRCPQAVEPPKPQKVAQGFVPMAKLAIGYYRKAYLNRAQYPHYRHHRILNVLYYIKLWLISGIKRFSYMIRDHSFAKKVEQGHFGNFYILPLQVYDDSQINVHSDYSSVAQFLREVLDSFAQTAPDNLSLIVKHHPMDRGFIDYQQVINEYKARYSHLNTRLYYIHDVPMPVFLRYGKGMVTLNSTSGISALLHAMPVITLGRAHYNIPGLTYQGKLDNFWHTPEKPNMKLFSAYRRFHLNKTQLNGSFYNRVILRYPYYPQNES</sequence>
<name>A0A4R3Y674_9PAST</name>
<dbReference type="CDD" id="cd16441">
    <property type="entry name" value="beta_Kdo_transferase_KpsS"/>
    <property type="match status" value="1"/>
</dbReference>
<dbReference type="Pfam" id="PF05159">
    <property type="entry name" value="Capsule_synth"/>
    <property type="match status" value="1"/>
</dbReference>
<organism evidence="1 3">
    <name type="scientific">Testudinibacter aquarius</name>
    <dbReference type="NCBI Taxonomy" id="1524974"/>
    <lineage>
        <taxon>Bacteria</taxon>
        <taxon>Pseudomonadati</taxon>
        <taxon>Pseudomonadota</taxon>
        <taxon>Gammaproteobacteria</taxon>
        <taxon>Pasteurellales</taxon>
        <taxon>Pasteurellaceae</taxon>
        <taxon>Testudinibacter</taxon>
    </lineage>
</organism>
<dbReference type="EMBL" id="VDGV01000090">
    <property type="protein sequence ID" value="TNG89804.1"/>
    <property type="molecule type" value="Genomic_DNA"/>
</dbReference>
<comment type="caution">
    <text evidence="1">The sequence shown here is derived from an EMBL/GenBank/DDBJ whole genome shotgun (WGS) entry which is preliminary data.</text>
</comment>
<proteinExistence type="predicted"/>
<dbReference type="EMBL" id="SMCP01000005">
    <property type="protein sequence ID" value="TCV87307.1"/>
    <property type="molecule type" value="Genomic_DNA"/>
</dbReference>
<reference evidence="2 4" key="2">
    <citation type="submission" date="2019-05" db="EMBL/GenBank/DDBJ databases">
        <title>Pasteurellaceae isolates from reptiles.</title>
        <authorList>
            <person name="Bojesen A.M."/>
            <person name="Lund E."/>
        </authorList>
    </citation>
    <scope>NUCLEOTIDE SEQUENCE [LARGE SCALE GENOMIC DNA]</scope>
    <source>
        <strain evidence="2 4">ELNT2x</strain>
    </source>
</reference>
<dbReference type="Proteomes" id="UP000294619">
    <property type="component" value="Unassembled WGS sequence"/>
</dbReference>
<evidence type="ECO:0000313" key="4">
    <source>
        <dbReference type="Proteomes" id="UP000305526"/>
    </source>
</evidence>
<reference evidence="1 3" key="1">
    <citation type="submission" date="2019-03" db="EMBL/GenBank/DDBJ databases">
        <title>Genomic Encyclopedia of Type Strains, Phase IV (KMG-IV): sequencing the most valuable type-strain genomes for metagenomic binning, comparative biology and taxonomic classification.</title>
        <authorList>
            <person name="Goeker M."/>
        </authorList>
    </citation>
    <scope>NUCLEOTIDE SEQUENCE [LARGE SCALE GENOMIC DNA]</scope>
    <source>
        <strain evidence="1 3">DSM 28140</strain>
    </source>
</reference>
<dbReference type="GO" id="GO:0000271">
    <property type="term" value="P:polysaccharide biosynthetic process"/>
    <property type="evidence" value="ECO:0007669"/>
    <property type="project" value="InterPro"/>
</dbReference>
<dbReference type="AlphaFoldDB" id="A0A4R3Y674"/>
<accession>A0A4R3Y674</accession>
<dbReference type="Proteomes" id="UP000305526">
    <property type="component" value="Unassembled WGS sequence"/>
</dbReference>
<evidence type="ECO:0000313" key="2">
    <source>
        <dbReference type="EMBL" id="TNG89804.1"/>
    </source>
</evidence>
<dbReference type="GO" id="GO:0015774">
    <property type="term" value="P:polysaccharide transport"/>
    <property type="evidence" value="ECO:0007669"/>
    <property type="project" value="InterPro"/>
</dbReference>
<evidence type="ECO:0000313" key="3">
    <source>
        <dbReference type="Proteomes" id="UP000294619"/>
    </source>
</evidence>